<keyword evidence="4" id="KW-0808">Transferase</keyword>
<dbReference type="InterPro" id="IPR000073">
    <property type="entry name" value="AB_hydrolase_1"/>
</dbReference>
<dbReference type="GO" id="GO:0016407">
    <property type="term" value="F:acetyltransferase activity"/>
    <property type="evidence" value="ECO:0007669"/>
    <property type="project" value="TreeGrafter"/>
</dbReference>
<dbReference type="SUPFAM" id="SSF53474">
    <property type="entry name" value="alpha/beta-Hydrolases"/>
    <property type="match status" value="1"/>
</dbReference>
<reference evidence="10 11" key="1">
    <citation type="submission" date="2018-05" db="EMBL/GenBank/DDBJ databases">
        <title>Acuticoccus sediminis sp. nov., isolated from deep-sea sediment of Indian Ocean.</title>
        <authorList>
            <person name="Liu X."/>
            <person name="Lai Q."/>
            <person name="Du Y."/>
            <person name="Sun F."/>
            <person name="Zhang X."/>
            <person name="Wang S."/>
            <person name="Shao Z."/>
        </authorList>
    </citation>
    <scope>NUCLEOTIDE SEQUENCE [LARGE SCALE GENOMIC DNA]</scope>
    <source>
        <strain evidence="10 11">PTG4-2</strain>
    </source>
</reference>
<dbReference type="InterPro" id="IPR004167">
    <property type="entry name" value="PSBD"/>
</dbReference>
<name>A0A8B2NWB2_9HYPH</name>
<dbReference type="PROSITE" id="PS50968">
    <property type="entry name" value="BIOTINYL_LIPOYL"/>
    <property type="match status" value="1"/>
</dbReference>
<evidence type="ECO:0008006" key="12">
    <source>
        <dbReference type="Google" id="ProtNLM"/>
    </source>
</evidence>
<dbReference type="Gene3D" id="4.10.320.10">
    <property type="entry name" value="E3-binding domain"/>
    <property type="match status" value="1"/>
</dbReference>
<dbReference type="InterPro" id="IPR050743">
    <property type="entry name" value="2-oxoacid_DH_E2_comp"/>
</dbReference>
<dbReference type="OrthoDB" id="9804723at2"/>
<keyword evidence="5" id="KW-0450">Lipoyl</keyword>
<dbReference type="PANTHER" id="PTHR43178:SF5">
    <property type="entry name" value="LIPOAMIDE ACYLTRANSFERASE COMPONENT OF BRANCHED-CHAIN ALPHA-KETO ACID DEHYDROGENASE COMPLEX, MITOCHONDRIAL"/>
    <property type="match status" value="1"/>
</dbReference>
<dbReference type="GO" id="GO:0031405">
    <property type="term" value="F:lipoic acid binding"/>
    <property type="evidence" value="ECO:0007669"/>
    <property type="project" value="TreeGrafter"/>
</dbReference>
<dbReference type="Gene3D" id="3.40.50.1820">
    <property type="entry name" value="alpha/beta hydrolase"/>
    <property type="match status" value="1"/>
</dbReference>
<dbReference type="PROSITE" id="PS51826">
    <property type="entry name" value="PSBD"/>
    <property type="match status" value="1"/>
</dbReference>
<comment type="subunit">
    <text evidence="3">Forms a 24-polypeptide structural core with octahedral symmetry.</text>
</comment>
<evidence type="ECO:0000256" key="4">
    <source>
        <dbReference type="ARBA" id="ARBA00022679"/>
    </source>
</evidence>
<dbReference type="InterPro" id="IPR011053">
    <property type="entry name" value="Single_hybrid_motif"/>
</dbReference>
<dbReference type="PROSITE" id="PS00189">
    <property type="entry name" value="LIPOYL"/>
    <property type="match status" value="1"/>
</dbReference>
<feature type="domain" description="Peripheral subunit-binding (PSBD)" evidence="9">
    <location>
        <begin position="122"/>
        <end position="159"/>
    </location>
</feature>
<dbReference type="PRINTS" id="PR00111">
    <property type="entry name" value="ABHYDROLASE"/>
</dbReference>
<feature type="domain" description="Lipoyl-binding" evidence="8">
    <location>
        <begin position="3"/>
        <end position="79"/>
    </location>
</feature>
<evidence type="ECO:0000313" key="10">
    <source>
        <dbReference type="EMBL" id="RAI01662.1"/>
    </source>
</evidence>
<proteinExistence type="inferred from homology"/>
<dbReference type="RefSeq" id="WP_111344678.1">
    <property type="nucleotide sequence ID" value="NZ_QHHQ01000002.1"/>
</dbReference>
<keyword evidence="6" id="KW-0012">Acyltransferase</keyword>
<evidence type="ECO:0000256" key="3">
    <source>
        <dbReference type="ARBA" id="ARBA00011484"/>
    </source>
</evidence>
<dbReference type="SUPFAM" id="SSF51230">
    <property type="entry name" value="Single hybrid motif"/>
    <property type="match status" value="1"/>
</dbReference>
<dbReference type="Pfam" id="PF00364">
    <property type="entry name" value="Biotin_lipoyl"/>
    <property type="match status" value="1"/>
</dbReference>
<evidence type="ECO:0000256" key="5">
    <source>
        <dbReference type="ARBA" id="ARBA00022823"/>
    </source>
</evidence>
<dbReference type="Pfam" id="PF12697">
    <property type="entry name" value="Abhydrolase_6"/>
    <property type="match status" value="1"/>
</dbReference>
<dbReference type="InterPro" id="IPR003016">
    <property type="entry name" value="2-oxoA_DH_lipoyl-BS"/>
</dbReference>
<dbReference type="CDD" id="cd06849">
    <property type="entry name" value="lipoyl_domain"/>
    <property type="match status" value="1"/>
</dbReference>
<dbReference type="InterPro" id="IPR029058">
    <property type="entry name" value="AB_hydrolase_fold"/>
</dbReference>
<dbReference type="InterPro" id="IPR000089">
    <property type="entry name" value="Biotin_lipoyl"/>
</dbReference>
<dbReference type="InterPro" id="IPR036625">
    <property type="entry name" value="E3-bd_dom_sf"/>
</dbReference>
<evidence type="ECO:0000259" key="8">
    <source>
        <dbReference type="PROSITE" id="PS50968"/>
    </source>
</evidence>
<dbReference type="PANTHER" id="PTHR43178">
    <property type="entry name" value="DIHYDROLIPOAMIDE ACETYLTRANSFERASE COMPONENT OF PYRUVATE DEHYDROGENASE COMPLEX"/>
    <property type="match status" value="1"/>
</dbReference>
<evidence type="ECO:0000256" key="1">
    <source>
        <dbReference type="ARBA" id="ARBA00001938"/>
    </source>
</evidence>
<comment type="caution">
    <text evidence="10">The sequence shown here is derived from an EMBL/GenBank/DDBJ whole genome shotgun (WGS) entry which is preliminary data.</text>
</comment>
<feature type="region of interest" description="Disordered" evidence="7">
    <location>
        <begin position="88"/>
        <end position="114"/>
    </location>
</feature>
<gene>
    <name evidence="10" type="ORF">DLJ53_09615</name>
</gene>
<evidence type="ECO:0000259" key="9">
    <source>
        <dbReference type="PROSITE" id="PS51826"/>
    </source>
</evidence>
<keyword evidence="11" id="KW-1185">Reference proteome</keyword>
<comment type="cofactor">
    <cofactor evidence="1">
        <name>(R)-lipoate</name>
        <dbReference type="ChEBI" id="CHEBI:83088"/>
    </cofactor>
</comment>
<evidence type="ECO:0000256" key="7">
    <source>
        <dbReference type="SAM" id="MobiDB-lite"/>
    </source>
</evidence>
<protein>
    <recommendedName>
        <fullName evidence="12">Pyruvate dehydrogenase E2 component (Dihydrolipoamide acetyltransferase)</fullName>
    </recommendedName>
</protein>
<dbReference type="Proteomes" id="UP000249590">
    <property type="component" value="Unassembled WGS sequence"/>
</dbReference>
<accession>A0A8B2NWB2</accession>
<dbReference type="EMBL" id="QHHQ01000002">
    <property type="protein sequence ID" value="RAI01662.1"/>
    <property type="molecule type" value="Genomic_DNA"/>
</dbReference>
<sequence>MALHPIKVDAAGGEYMDAVVVKEWLKTPGDRVARGELVVVVETAKAATEVEAETDGWLAAIHVAEGAEAPVGDVLGLIADSAAEAAPAAPRSEASAGTTEAQSPAAVPSAASPSAVADPRVVASPLARRLARAKGVALADLTGTGPRGRIKARDVEAAATRQGAASAPAAQPPAERFGGEAPAPLSAPVLATGRAAPLVLLHGFGADRTSWHAVRGLLPSAVPTIAPDLPGHGKRAGMRAVSLDAIADNLADRLEGEGLDEIHLAGHSLGGAAAIALAARGRLVVRSLALLAPAGLGAAIHAGFISGLVDAETPEALGVWLAEMVAAPERLPDGFAAAALSAIARDGSREPMRMMARNLFPGGRAAFDVTDALARLEMPLRAVFGREDRIVGVPDIAALPPHAACHVLDGVGHVPQLEAPALTARLLTETVRSAG</sequence>
<dbReference type="AlphaFoldDB" id="A0A8B2NWB2"/>
<comment type="similarity">
    <text evidence="2">Belongs to the 2-oxoacid dehydrogenase family.</text>
</comment>
<evidence type="ECO:0000313" key="11">
    <source>
        <dbReference type="Proteomes" id="UP000249590"/>
    </source>
</evidence>
<evidence type="ECO:0000256" key="2">
    <source>
        <dbReference type="ARBA" id="ARBA00007317"/>
    </source>
</evidence>
<evidence type="ECO:0000256" key="6">
    <source>
        <dbReference type="ARBA" id="ARBA00023315"/>
    </source>
</evidence>
<feature type="region of interest" description="Disordered" evidence="7">
    <location>
        <begin position="142"/>
        <end position="181"/>
    </location>
</feature>
<organism evidence="10 11">
    <name type="scientific">Acuticoccus sediminis</name>
    <dbReference type="NCBI Taxonomy" id="2184697"/>
    <lineage>
        <taxon>Bacteria</taxon>
        <taxon>Pseudomonadati</taxon>
        <taxon>Pseudomonadota</taxon>
        <taxon>Alphaproteobacteria</taxon>
        <taxon>Hyphomicrobiales</taxon>
        <taxon>Amorphaceae</taxon>
        <taxon>Acuticoccus</taxon>
    </lineage>
</organism>
<dbReference type="GO" id="GO:0005737">
    <property type="term" value="C:cytoplasm"/>
    <property type="evidence" value="ECO:0007669"/>
    <property type="project" value="TreeGrafter"/>
</dbReference>
<dbReference type="Gene3D" id="2.40.50.100">
    <property type="match status" value="1"/>
</dbReference>
<dbReference type="SUPFAM" id="SSF47005">
    <property type="entry name" value="Peripheral subunit-binding domain of 2-oxo acid dehydrogenase complex"/>
    <property type="match status" value="1"/>
</dbReference>
<dbReference type="Pfam" id="PF02817">
    <property type="entry name" value="E3_binding"/>
    <property type="match status" value="1"/>
</dbReference>
<feature type="compositionally biased region" description="Low complexity" evidence="7">
    <location>
        <begin position="157"/>
        <end position="174"/>
    </location>
</feature>